<proteinExistence type="predicted"/>
<sequence>MVVRPVVTLGASIARDCVDAVALRDGSAKLTDRVLAHHVAELGTAAPAGLPGLIESLLDGLAAEVGEECEIAGAAVTYRDAAGRRAVVTGLASGPWYEASLVSAKSAHLALARAMTWASEFDHLLICELMPGYQGFSLISPHRDRVVAATATAAGFVSEDSVRLGIAAAWDQLDAAGVRPSAVVAIGSAADHPGVAALLSAGFNAPVIPCAVAAAGSAIGAALVVQPEAFVADAGDRARVSRNSVAVVAAASVLAGGLTIGGVHELTDHPRSDATTRLADARNAQPSRGPRHARPEPGLPAVDSIPELPVDGTADQPSTGPRHAAPDPSTADPASAGWGPDGSPWLGVRGSDPASEPKRLAKEAPQPDAPEPQSKSVIPAPTEPVGAPNGSLLFPGESAPPQLGTTEFNEWWDNHWRLTLRWMVAMMPQRD</sequence>
<evidence type="ECO:0000256" key="1">
    <source>
        <dbReference type="SAM" id="MobiDB-lite"/>
    </source>
</evidence>
<dbReference type="InterPro" id="IPR055583">
    <property type="entry name" value="DUF7159"/>
</dbReference>
<keyword evidence="4" id="KW-1185">Reference proteome</keyword>
<feature type="region of interest" description="Disordered" evidence="1">
    <location>
        <begin position="280"/>
        <end position="401"/>
    </location>
</feature>
<evidence type="ECO:0000313" key="4">
    <source>
        <dbReference type="Proteomes" id="UP000215506"/>
    </source>
</evidence>
<dbReference type="AlphaFoldDB" id="A0A231HD38"/>
<feature type="compositionally biased region" description="Low complexity" evidence="1">
    <location>
        <begin position="326"/>
        <end position="336"/>
    </location>
</feature>
<dbReference type="Pfam" id="PF23717">
    <property type="entry name" value="DUF7159"/>
    <property type="match status" value="1"/>
</dbReference>
<evidence type="ECO:0000259" key="2">
    <source>
        <dbReference type="Pfam" id="PF23717"/>
    </source>
</evidence>
<gene>
    <name evidence="3" type="ORF">B7C42_00007</name>
</gene>
<protein>
    <recommendedName>
        <fullName evidence="2">DUF7159 domain-containing protein</fullName>
    </recommendedName>
</protein>
<organism evidence="3 4">
    <name type="scientific">Nocardia cerradoensis</name>
    <dbReference type="NCBI Taxonomy" id="85688"/>
    <lineage>
        <taxon>Bacteria</taxon>
        <taxon>Bacillati</taxon>
        <taxon>Actinomycetota</taxon>
        <taxon>Actinomycetes</taxon>
        <taxon>Mycobacteriales</taxon>
        <taxon>Nocardiaceae</taxon>
        <taxon>Nocardia</taxon>
    </lineage>
</organism>
<name>A0A231HD38_9NOCA</name>
<accession>A0A231HD38</accession>
<dbReference type="Proteomes" id="UP000215506">
    <property type="component" value="Unassembled WGS sequence"/>
</dbReference>
<evidence type="ECO:0000313" key="3">
    <source>
        <dbReference type="EMBL" id="OXR46893.1"/>
    </source>
</evidence>
<feature type="domain" description="DUF7159" evidence="2">
    <location>
        <begin position="51"/>
        <end position="224"/>
    </location>
</feature>
<comment type="caution">
    <text evidence="3">The sequence shown here is derived from an EMBL/GenBank/DDBJ whole genome shotgun (WGS) entry which is preliminary data.</text>
</comment>
<reference evidence="3 4" key="1">
    <citation type="submission" date="2017-07" db="EMBL/GenBank/DDBJ databases">
        <title>First draft Genome Sequence of Nocardia cerradoensis isolated from human infection.</title>
        <authorList>
            <person name="Carrasco G."/>
        </authorList>
    </citation>
    <scope>NUCLEOTIDE SEQUENCE [LARGE SCALE GENOMIC DNA]</scope>
    <source>
        <strain evidence="3 4">CNM20130759</strain>
    </source>
</reference>
<dbReference type="EMBL" id="NGAF01000001">
    <property type="protein sequence ID" value="OXR46893.1"/>
    <property type="molecule type" value="Genomic_DNA"/>
</dbReference>